<reference evidence="11 12" key="1">
    <citation type="submission" date="2021-09" db="EMBL/GenBank/DDBJ databases">
        <title>Genomic insights and catalytic innovation underlie evolution of tropane alkaloids biosynthesis.</title>
        <authorList>
            <person name="Wang Y.-J."/>
            <person name="Tian T."/>
            <person name="Huang J.-P."/>
            <person name="Huang S.-X."/>
        </authorList>
    </citation>
    <scope>NUCLEOTIDE SEQUENCE [LARGE SCALE GENOMIC DNA]</scope>
    <source>
        <strain evidence="11">KIB-2018</strain>
        <tissue evidence="11">Leaf</tissue>
    </source>
</reference>
<dbReference type="GO" id="GO:0006865">
    <property type="term" value="P:amino acid transport"/>
    <property type="evidence" value="ECO:0007669"/>
    <property type="project" value="UniProtKB-KW"/>
</dbReference>
<feature type="domain" description="Amino acid transporter transmembrane" evidence="10">
    <location>
        <begin position="334"/>
        <end position="366"/>
    </location>
</feature>
<evidence type="ECO:0000256" key="7">
    <source>
        <dbReference type="ARBA" id="ARBA00023043"/>
    </source>
</evidence>
<protein>
    <recommendedName>
        <fullName evidence="10">Amino acid transporter transmembrane domain-containing protein</fullName>
    </recommendedName>
</protein>
<dbReference type="PANTHER" id="PTHR24126">
    <property type="entry name" value="ANKYRIN REPEAT, PH AND SEC7 DOMAIN CONTAINING PROTEIN SECG-RELATED"/>
    <property type="match status" value="1"/>
</dbReference>
<dbReference type="InterPro" id="IPR002110">
    <property type="entry name" value="Ankyrin_rpt"/>
</dbReference>
<dbReference type="InterPro" id="IPR013057">
    <property type="entry name" value="AA_transpt_TM"/>
</dbReference>
<comment type="subcellular location">
    <subcellularLocation>
        <location evidence="1">Membrane</location>
    </subcellularLocation>
</comment>
<comment type="caution">
    <text evidence="11">The sequence shown here is derived from an EMBL/GenBank/DDBJ whole genome shotgun (WGS) entry which is preliminary data.</text>
</comment>
<keyword evidence="5" id="KW-0029">Amino-acid transport</keyword>
<feature type="region of interest" description="Disordered" evidence="9">
    <location>
        <begin position="219"/>
        <end position="253"/>
    </location>
</feature>
<dbReference type="SUPFAM" id="SSF48403">
    <property type="entry name" value="Ankyrin repeat"/>
    <property type="match status" value="1"/>
</dbReference>
<evidence type="ECO:0000256" key="5">
    <source>
        <dbReference type="ARBA" id="ARBA00022970"/>
    </source>
</evidence>
<keyword evidence="8" id="KW-0472">Membrane</keyword>
<evidence type="ECO:0000256" key="1">
    <source>
        <dbReference type="ARBA" id="ARBA00004370"/>
    </source>
</evidence>
<dbReference type="PANTHER" id="PTHR24126:SF40">
    <property type="entry name" value="ANKYRIN REPEAT FAMILY PROTEIN"/>
    <property type="match status" value="1"/>
</dbReference>
<keyword evidence="6" id="KW-1133">Transmembrane helix</keyword>
<dbReference type="SMART" id="SM00248">
    <property type="entry name" value="ANK"/>
    <property type="match status" value="2"/>
</dbReference>
<evidence type="ECO:0000256" key="3">
    <source>
        <dbReference type="ARBA" id="ARBA00022692"/>
    </source>
</evidence>
<dbReference type="Proteomes" id="UP001159364">
    <property type="component" value="Linkage Group LG11"/>
</dbReference>
<evidence type="ECO:0000313" key="12">
    <source>
        <dbReference type="Proteomes" id="UP001159364"/>
    </source>
</evidence>
<evidence type="ECO:0000256" key="9">
    <source>
        <dbReference type="SAM" id="MobiDB-lite"/>
    </source>
</evidence>
<dbReference type="Gene3D" id="1.25.40.20">
    <property type="entry name" value="Ankyrin repeat-containing domain"/>
    <property type="match status" value="1"/>
</dbReference>
<accession>A0AAV8SDI9</accession>
<dbReference type="Pfam" id="PF01490">
    <property type="entry name" value="Aa_trans"/>
    <property type="match status" value="1"/>
</dbReference>
<keyword evidence="2" id="KW-0813">Transport</keyword>
<evidence type="ECO:0000256" key="4">
    <source>
        <dbReference type="ARBA" id="ARBA00022737"/>
    </source>
</evidence>
<dbReference type="EMBL" id="JAIWQS010000011">
    <property type="protein sequence ID" value="KAJ8750277.1"/>
    <property type="molecule type" value="Genomic_DNA"/>
</dbReference>
<dbReference type="AlphaFoldDB" id="A0AAV8SDI9"/>
<evidence type="ECO:0000256" key="2">
    <source>
        <dbReference type="ARBA" id="ARBA00022448"/>
    </source>
</evidence>
<evidence type="ECO:0000256" key="6">
    <source>
        <dbReference type="ARBA" id="ARBA00022989"/>
    </source>
</evidence>
<organism evidence="11 12">
    <name type="scientific">Erythroxylum novogranatense</name>
    <dbReference type="NCBI Taxonomy" id="1862640"/>
    <lineage>
        <taxon>Eukaryota</taxon>
        <taxon>Viridiplantae</taxon>
        <taxon>Streptophyta</taxon>
        <taxon>Embryophyta</taxon>
        <taxon>Tracheophyta</taxon>
        <taxon>Spermatophyta</taxon>
        <taxon>Magnoliopsida</taxon>
        <taxon>eudicotyledons</taxon>
        <taxon>Gunneridae</taxon>
        <taxon>Pentapetalae</taxon>
        <taxon>rosids</taxon>
        <taxon>fabids</taxon>
        <taxon>Malpighiales</taxon>
        <taxon>Erythroxylaceae</taxon>
        <taxon>Erythroxylum</taxon>
    </lineage>
</organism>
<feature type="compositionally biased region" description="Low complexity" evidence="9">
    <location>
        <begin position="219"/>
        <end position="228"/>
    </location>
</feature>
<dbReference type="GO" id="GO:0016020">
    <property type="term" value="C:membrane"/>
    <property type="evidence" value="ECO:0007669"/>
    <property type="project" value="UniProtKB-SubCell"/>
</dbReference>
<feature type="compositionally biased region" description="Polar residues" evidence="9">
    <location>
        <begin position="238"/>
        <end position="253"/>
    </location>
</feature>
<gene>
    <name evidence="11" type="ORF">K2173_014192</name>
</gene>
<name>A0AAV8SDI9_9ROSI</name>
<keyword evidence="12" id="KW-1185">Reference proteome</keyword>
<keyword evidence="4" id="KW-0677">Repeat</keyword>
<dbReference type="InterPro" id="IPR036770">
    <property type="entry name" value="Ankyrin_rpt-contain_sf"/>
</dbReference>
<evidence type="ECO:0000256" key="8">
    <source>
        <dbReference type="ARBA" id="ARBA00023136"/>
    </source>
</evidence>
<evidence type="ECO:0000313" key="11">
    <source>
        <dbReference type="EMBL" id="KAJ8750277.1"/>
    </source>
</evidence>
<evidence type="ECO:0000259" key="10">
    <source>
        <dbReference type="Pfam" id="PF01490"/>
    </source>
</evidence>
<keyword evidence="7" id="KW-0040">ANK repeat</keyword>
<proteinExistence type="predicted"/>
<keyword evidence="3" id="KW-0812">Transmembrane</keyword>
<sequence>MMNRAVHAAARGGNLIILKELLDSSSDVLAYIDKHDSTILHAAAASGQVERPITRCWRNFPHMAVSGFHSPAFRRLDRQIELMKQLLCGKAFSLEDIINVRNNKGRTALDMAIVGNVHSEFVQLLMSAQSLNVNIRDADDMTQLDLLRQRPQSASSDILIRQLISAGGIFSCQDYSARRAIASRLKMQGNGRSPGTSFRISDTEIFLYTGIEIISDASAGPASAGMSSTDLSRHESANENQTSTINKKQSSVNHAAQRLKRALQWARMKGQKAERFKKSGGREASNAALVLQKGEGSATMVTQVQKPEEHDDQSSIDEKQKQIDGWLPITSSRNAKWWYSAFHNVTAMVGAGILSLPYAMSNLGWYVLKSNKSVCDSVIIRTSV</sequence>